<gene>
    <name evidence="1" type="ORF">CEXT_261271</name>
</gene>
<evidence type="ECO:0000313" key="1">
    <source>
        <dbReference type="EMBL" id="GIY51230.1"/>
    </source>
</evidence>
<accession>A0AAV4U0D8</accession>
<dbReference type="EMBL" id="BPLR01012085">
    <property type="protein sequence ID" value="GIY51230.1"/>
    <property type="molecule type" value="Genomic_DNA"/>
</dbReference>
<evidence type="ECO:0000313" key="2">
    <source>
        <dbReference type="Proteomes" id="UP001054945"/>
    </source>
</evidence>
<organism evidence="1 2">
    <name type="scientific">Caerostris extrusa</name>
    <name type="common">Bark spider</name>
    <name type="synonym">Caerostris bankana</name>
    <dbReference type="NCBI Taxonomy" id="172846"/>
    <lineage>
        <taxon>Eukaryota</taxon>
        <taxon>Metazoa</taxon>
        <taxon>Ecdysozoa</taxon>
        <taxon>Arthropoda</taxon>
        <taxon>Chelicerata</taxon>
        <taxon>Arachnida</taxon>
        <taxon>Araneae</taxon>
        <taxon>Araneomorphae</taxon>
        <taxon>Entelegynae</taxon>
        <taxon>Araneoidea</taxon>
        <taxon>Araneidae</taxon>
        <taxon>Caerostris</taxon>
    </lineage>
</organism>
<protein>
    <submittedName>
        <fullName evidence="1">Uncharacterized protein</fullName>
    </submittedName>
</protein>
<dbReference type="Proteomes" id="UP001054945">
    <property type="component" value="Unassembled WGS sequence"/>
</dbReference>
<sequence length="109" mass="12522">MEEASSSSEVVVAAHHDMGDEWQRNMWPQASYLFITRCAYDARSSGSRGERFFRVRIPIVFSEISLIDMLSRASSAALRRKVYPWCLRSLLLLWSCIFCVCLESFLCSS</sequence>
<dbReference type="AlphaFoldDB" id="A0AAV4U0D8"/>
<name>A0AAV4U0D8_CAEEX</name>
<reference evidence="1 2" key="1">
    <citation type="submission" date="2021-06" db="EMBL/GenBank/DDBJ databases">
        <title>Caerostris extrusa draft genome.</title>
        <authorList>
            <person name="Kono N."/>
            <person name="Arakawa K."/>
        </authorList>
    </citation>
    <scope>NUCLEOTIDE SEQUENCE [LARGE SCALE GENOMIC DNA]</scope>
</reference>
<keyword evidence="2" id="KW-1185">Reference proteome</keyword>
<comment type="caution">
    <text evidence="1">The sequence shown here is derived from an EMBL/GenBank/DDBJ whole genome shotgun (WGS) entry which is preliminary data.</text>
</comment>
<proteinExistence type="predicted"/>